<protein>
    <submittedName>
        <fullName evidence="3">Nuclear transport factor 2 family protein</fullName>
    </submittedName>
</protein>
<dbReference type="SUPFAM" id="SSF54427">
    <property type="entry name" value="NTF2-like"/>
    <property type="match status" value="1"/>
</dbReference>
<reference evidence="4" key="1">
    <citation type="submission" date="2018-09" db="EMBL/GenBank/DDBJ databases">
        <authorList>
            <person name="Livingstone P.G."/>
            <person name="Whitworth D.E."/>
        </authorList>
    </citation>
    <scope>NUCLEOTIDE SEQUENCE [LARGE SCALE GENOMIC DNA]</scope>
    <source>
        <strain evidence="4">CA051B</strain>
    </source>
</reference>
<accession>A0A3A8N0Y1</accession>
<comment type="caution">
    <text evidence="3">The sequence shown here is derived from an EMBL/GenBank/DDBJ whole genome shotgun (WGS) entry which is preliminary data.</text>
</comment>
<dbReference type="InterPro" id="IPR032710">
    <property type="entry name" value="NTF2-like_dom_sf"/>
</dbReference>
<keyword evidence="4" id="KW-1185">Reference proteome</keyword>
<organism evidence="3 4">
    <name type="scientific">Corallococcus llansteffanensis</name>
    <dbReference type="NCBI Taxonomy" id="2316731"/>
    <lineage>
        <taxon>Bacteria</taxon>
        <taxon>Pseudomonadati</taxon>
        <taxon>Myxococcota</taxon>
        <taxon>Myxococcia</taxon>
        <taxon>Myxococcales</taxon>
        <taxon>Cystobacterineae</taxon>
        <taxon>Myxococcaceae</taxon>
        <taxon>Corallococcus</taxon>
    </lineage>
</organism>
<evidence type="ECO:0000256" key="1">
    <source>
        <dbReference type="SAM" id="MobiDB-lite"/>
    </source>
</evidence>
<name>A0A3A8N0Y1_9BACT</name>
<dbReference type="InterPro" id="IPR037401">
    <property type="entry name" value="SnoaL-like"/>
</dbReference>
<feature type="domain" description="SnoaL-like" evidence="2">
    <location>
        <begin position="53"/>
        <end position="149"/>
    </location>
</feature>
<dbReference type="Pfam" id="PF12680">
    <property type="entry name" value="SnoaL_2"/>
    <property type="match status" value="1"/>
</dbReference>
<feature type="compositionally biased region" description="Polar residues" evidence="1">
    <location>
        <begin position="12"/>
        <end position="21"/>
    </location>
</feature>
<dbReference type="AlphaFoldDB" id="A0A3A8N0Y1"/>
<dbReference type="Proteomes" id="UP000272888">
    <property type="component" value="Unassembled WGS sequence"/>
</dbReference>
<dbReference type="Gene3D" id="3.10.450.50">
    <property type="match status" value="1"/>
</dbReference>
<sequence>MSSGAPAATMTGAPQSQTQGRRQPMLKETHANVESSRSAQSTRARMVDTVYCYFDEVLGQGRLELIDALMTPGVALRGPARPESGAGREGLRRFVRKLRGSAPGVQFALERRAIQGNKVAVRWRAEGSHPGPVPRGLYVFVFEDDRVAELWMHDLDPDSCSAVGLPRRAA</sequence>
<evidence type="ECO:0000313" key="4">
    <source>
        <dbReference type="Proteomes" id="UP000272888"/>
    </source>
</evidence>
<dbReference type="EMBL" id="RAWB01000941">
    <property type="protein sequence ID" value="RKH37209.1"/>
    <property type="molecule type" value="Genomic_DNA"/>
</dbReference>
<evidence type="ECO:0000313" key="3">
    <source>
        <dbReference type="EMBL" id="RKH37209.1"/>
    </source>
</evidence>
<feature type="region of interest" description="Disordered" evidence="1">
    <location>
        <begin position="1"/>
        <end position="40"/>
    </location>
</feature>
<evidence type="ECO:0000259" key="2">
    <source>
        <dbReference type="Pfam" id="PF12680"/>
    </source>
</evidence>
<gene>
    <name evidence="3" type="ORF">D7V93_42290</name>
</gene>
<proteinExistence type="predicted"/>